<accession>A0A4S2JXB3</accession>
<dbReference type="Proteomes" id="UP000310200">
    <property type="component" value="Unassembled WGS sequence"/>
</dbReference>
<dbReference type="PRINTS" id="PR01995">
    <property type="entry name" value="UPF0595"/>
</dbReference>
<dbReference type="InterPro" id="IPR057460">
    <property type="entry name" value="CAF17_C"/>
</dbReference>
<evidence type="ECO:0000256" key="1">
    <source>
        <dbReference type="ARBA" id="ARBA00004173"/>
    </source>
</evidence>
<dbReference type="Gene3D" id="3.30.1360.120">
    <property type="entry name" value="Probable tRNA modification gtpase trme, domain 1"/>
    <property type="match status" value="1"/>
</dbReference>
<protein>
    <recommendedName>
        <fullName evidence="10">Aminomethyltransferase folate-binding domain-containing protein</fullName>
    </recommendedName>
</protein>
<dbReference type="Pfam" id="PF01571">
    <property type="entry name" value="GCV_T"/>
    <property type="match status" value="1"/>
</dbReference>
<evidence type="ECO:0000259" key="7">
    <source>
        <dbReference type="Pfam" id="PF25455"/>
    </source>
</evidence>
<dbReference type="Pfam" id="PF10170">
    <property type="entry name" value="C6_DPF"/>
    <property type="match status" value="1"/>
</dbReference>
<dbReference type="InterPro" id="IPR045179">
    <property type="entry name" value="YgfZ/GcvT"/>
</dbReference>
<feature type="domain" description="Cysteine-rich DPF motif" evidence="6">
    <location>
        <begin position="404"/>
        <end position="495"/>
    </location>
</feature>
<dbReference type="SUPFAM" id="SSF103025">
    <property type="entry name" value="Folate-binding domain"/>
    <property type="match status" value="1"/>
</dbReference>
<dbReference type="InterPro" id="IPR017703">
    <property type="entry name" value="YgfZ/GCV_T_CS"/>
</dbReference>
<dbReference type="InterPro" id="IPR027266">
    <property type="entry name" value="TrmE/GcvT-like"/>
</dbReference>
<dbReference type="PANTHER" id="PTHR22602">
    <property type="entry name" value="TRANSFERASE CAF17, MITOCHONDRIAL-RELATED"/>
    <property type="match status" value="1"/>
</dbReference>
<feature type="domain" description="GCVT N-terminal" evidence="5">
    <location>
        <begin position="55"/>
        <end position="148"/>
    </location>
</feature>
<evidence type="ECO:0000256" key="3">
    <source>
        <dbReference type="ARBA" id="ARBA00023128"/>
    </source>
</evidence>
<feature type="domain" description="CAF17 C-terminal" evidence="7">
    <location>
        <begin position="292"/>
        <end position="366"/>
    </location>
</feature>
<reference evidence="8 9" key="1">
    <citation type="journal article" date="2019" name="Philos. Trans. R. Soc. Lond., B, Biol. Sci.">
        <title>Ant behaviour and brain gene expression of defending hosts depend on the ecological success of the intruding social parasite.</title>
        <authorList>
            <person name="Kaur R."/>
            <person name="Stoldt M."/>
            <person name="Jongepier E."/>
            <person name="Feldmeyer B."/>
            <person name="Menzel F."/>
            <person name="Bornberg-Bauer E."/>
            <person name="Foitzik S."/>
        </authorList>
    </citation>
    <scope>NUCLEOTIDE SEQUENCE [LARGE SCALE GENOMIC DNA]</scope>
    <source>
        <tissue evidence="8">Whole body</tissue>
    </source>
</reference>
<dbReference type="STRING" id="300112.A0A4S2JXB3"/>
<comment type="caution">
    <text evidence="8">The sequence shown here is derived from an EMBL/GenBank/DDBJ whole genome shotgun (WGS) entry which is preliminary data.</text>
</comment>
<dbReference type="AlphaFoldDB" id="A0A4S2JXB3"/>
<feature type="non-terminal residue" evidence="8">
    <location>
        <position position="504"/>
    </location>
</feature>
<keyword evidence="9" id="KW-1185">Reference proteome</keyword>
<evidence type="ECO:0008006" key="10">
    <source>
        <dbReference type="Google" id="ProtNLM"/>
    </source>
</evidence>
<keyword evidence="2" id="KW-0809">Transit peptide</keyword>
<comment type="subcellular location">
    <subcellularLocation>
        <location evidence="1">Mitochondrion</location>
    </subcellularLocation>
</comment>
<sequence length="504" mass="56803">MTSATMIDRVSRFVLQMRKRSKRISGHQRYAIRHSSTQRPPRDGNILEHLSDRSVLRVSGNEASTFLQGLITNDMKYLDEGAPNIYTLFLNIRGRVMCDAIVYKSEESNLYYVECDSLIIDSLQRHLKMYRVRRKIDIEHVGDKINVWSMFGSTKHLDNGVAATETGKHKLEGMIFPCGKLNSKASKFVDNVMIYEDPRLPDLGLRILAESQISRHEIIKHLDADIPPSESLADYKAFRYKLGVGEGAHDLPPGKALPLEINCDYLHGVSFRKGCYIGQELTARTYHTGVVRKRLMPLLFDNVIDNVIDKSLAYDEKILNESGNAVGKFRGCVAKYGLGLMRINESLSARQLNVSGINVRVVKPAWKKEEDLVSTPAGKSGINERTQQDTSTSQQTATNVGGTFTCSFCPLKEHYDYKGVRPPFARQLVYSEECYVMKDPFSLPNRGQILVLGANCSVCEHAVCLGCSIFYTRRFCPKCASSNMQYLPPQLHSRIRNLTKQADS</sequence>
<dbReference type="InterPro" id="IPR018785">
    <property type="entry name" value="CDPF1_dom"/>
</dbReference>
<evidence type="ECO:0000256" key="4">
    <source>
        <dbReference type="SAM" id="MobiDB-lite"/>
    </source>
</evidence>
<evidence type="ECO:0000313" key="8">
    <source>
        <dbReference type="EMBL" id="TGZ39337.1"/>
    </source>
</evidence>
<dbReference type="GO" id="GO:0016226">
    <property type="term" value="P:iron-sulfur cluster assembly"/>
    <property type="evidence" value="ECO:0007669"/>
    <property type="project" value="TreeGrafter"/>
</dbReference>
<proteinExistence type="predicted"/>
<dbReference type="GO" id="GO:0005759">
    <property type="term" value="C:mitochondrial matrix"/>
    <property type="evidence" value="ECO:0007669"/>
    <property type="project" value="TreeGrafter"/>
</dbReference>
<evidence type="ECO:0000313" key="9">
    <source>
        <dbReference type="Proteomes" id="UP000310200"/>
    </source>
</evidence>
<dbReference type="InterPro" id="IPR006222">
    <property type="entry name" value="GCVT_N"/>
</dbReference>
<dbReference type="EMBL" id="QBLH01003317">
    <property type="protein sequence ID" value="TGZ39337.1"/>
    <property type="molecule type" value="Genomic_DNA"/>
</dbReference>
<organism evidence="8 9">
    <name type="scientific">Temnothorax longispinosus</name>
    <dbReference type="NCBI Taxonomy" id="300112"/>
    <lineage>
        <taxon>Eukaryota</taxon>
        <taxon>Metazoa</taxon>
        <taxon>Ecdysozoa</taxon>
        <taxon>Arthropoda</taxon>
        <taxon>Hexapoda</taxon>
        <taxon>Insecta</taxon>
        <taxon>Pterygota</taxon>
        <taxon>Neoptera</taxon>
        <taxon>Endopterygota</taxon>
        <taxon>Hymenoptera</taxon>
        <taxon>Apocrita</taxon>
        <taxon>Aculeata</taxon>
        <taxon>Formicoidea</taxon>
        <taxon>Formicidae</taxon>
        <taxon>Myrmicinae</taxon>
        <taxon>Temnothorax</taxon>
    </lineage>
</organism>
<evidence type="ECO:0000259" key="6">
    <source>
        <dbReference type="Pfam" id="PF10170"/>
    </source>
</evidence>
<keyword evidence="3" id="KW-0496">Mitochondrion</keyword>
<name>A0A4S2JXB3_9HYME</name>
<dbReference type="NCBIfam" id="TIGR03317">
    <property type="entry name" value="ygfZ_signature"/>
    <property type="match status" value="1"/>
</dbReference>
<feature type="region of interest" description="Disordered" evidence="4">
    <location>
        <begin position="375"/>
        <end position="397"/>
    </location>
</feature>
<evidence type="ECO:0000256" key="2">
    <source>
        <dbReference type="ARBA" id="ARBA00022946"/>
    </source>
</evidence>
<dbReference type="PANTHER" id="PTHR22602:SF0">
    <property type="entry name" value="TRANSFERASE CAF17, MITOCHONDRIAL-RELATED"/>
    <property type="match status" value="1"/>
</dbReference>
<gene>
    <name evidence="8" type="ORF">DBV15_09826</name>
</gene>
<dbReference type="Pfam" id="PF25455">
    <property type="entry name" value="Beta-barrel_CAF17_C"/>
    <property type="match status" value="1"/>
</dbReference>
<evidence type="ECO:0000259" key="5">
    <source>
        <dbReference type="Pfam" id="PF01571"/>
    </source>
</evidence>